<dbReference type="Gene3D" id="2.60.120.10">
    <property type="entry name" value="Jelly Rolls"/>
    <property type="match status" value="1"/>
</dbReference>
<keyword evidence="3" id="KW-1185">Reference proteome</keyword>
<organism evidence="2 3">
    <name type="scientific">Rosa chinensis</name>
    <name type="common">China rose</name>
    <dbReference type="NCBI Taxonomy" id="74649"/>
    <lineage>
        <taxon>Eukaryota</taxon>
        <taxon>Viridiplantae</taxon>
        <taxon>Streptophyta</taxon>
        <taxon>Embryophyta</taxon>
        <taxon>Tracheophyta</taxon>
        <taxon>Spermatophyta</taxon>
        <taxon>Magnoliopsida</taxon>
        <taxon>eudicotyledons</taxon>
        <taxon>Gunneridae</taxon>
        <taxon>Pentapetalae</taxon>
        <taxon>rosids</taxon>
        <taxon>fabids</taxon>
        <taxon>Rosales</taxon>
        <taxon>Rosaceae</taxon>
        <taxon>Rosoideae</taxon>
        <taxon>Rosoideae incertae sedis</taxon>
        <taxon>Rosa</taxon>
    </lineage>
</organism>
<proteinExistence type="predicted"/>
<dbReference type="STRING" id="74649.A0A2P6R779"/>
<protein>
    <submittedName>
        <fullName evidence="2">Uncharacterized protein</fullName>
    </submittedName>
</protein>
<dbReference type="InterPro" id="IPR014710">
    <property type="entry name" value="RmlC-like_jellyroll"/>
</dbReference>
<dbReference type="AlphaFoldDB" id="A0A2P6R779"/>
<comment type="caution">
    <text evidence="2">The sequence shown here is derived from an EMBL/GenBank/DDBJ whole genome shotgun (WGS) entry which is preliminary data.</text>
</comment>
<name>A0A2P6R779_ROSCH</name>
<dbReference type="Proteomes" id="UP000238479">
    <property type="component" value="Chromosome 7"/>
</dbReference>
<evidence type="ECO:0000313" key="3">
    <source>
        <dbReference type="Proteomes" id="UP000238479"/>
    </source>
</evidence>
<dbReference type="PROSITE" id="PS51257">
    <property type="entry name" value="PROKAR_LIPOPROTEIN"/>
    <property type="match status" value="1"/>
</dbReference>
<dbReference type="Gramene" id="PRQ17781">
    <property type="protein sequence ID" value="PRQ17781"/>
    <property type="gene ID" value="RchiOBHm_Chr7g0198731"/>
</dbReference>
<gene>
    <name evidence="2" type="ORF">RchiOBHm_Chr3g0456061</name>
    <name evidence="1" type="ORF">RchiOBHm_Chr7g0198731</name>
</gene>
<evidence type="ECO:0000313" key="1">
    <source>
        <dbReference type="EMBL" id="PRQ17781.1"/>
    </source>
</evidence>
<dbReference type="Gramene" id="PRQ42293">
    <property type="protein sequence ID" value="PRQ42293"/>
    <property type="gene ID" value="RchiOBHm_Chr3g0456061"/>
</dbReference>
<dbReference type="EMBL" id="PDCK01000045">
    <property type="protein sequence ID" value="PRQ17781.1"/>
    <property type="molecule type" value="Genomic_DNA"/>
</dbReference>
<dbReference type="Proteomes" id="UP000238479">
    <property type="component" value="Chromosome 3"/>
</dbReference>
<reference evidence="2 3" key="1">
    <citation type="journal article" date="2018" name="Nat. Genet.">
        <title>The Rosa genome provides new insights in the design of modern roses.</title>
        <authorList>
            <person name="Bendahmane M."/>
        </authorList>
    </citation>
    <scope>NUCLEOTIDE SEQUENCE [LARGE SCALE GENOMIC DNA]</scope>
    <source>
        <strain evidence="3">cv. Old Blush</strain>
    </source>
</reference>
<dbReference type="EMBL" id="PDCK01000041">
    <property type="protein sequence ID" value="PRQ42293.1"/>
    <property type="molecule type" value="Genomic_DNA"/>
</dbReference>
<sequence length="54" mass="6161">MNNAQARSSTHYDPHHNLLCLVSGCKQGQIIFSNLLNVLGCFQLHSHYICLYKE</sequence>
<evidence type="ECO:0000313" key="2">
    <source>
        <dbReference type="EMBL" id="PRQ42293.1"/>
    </source>
</evidence>
<accession>A0A2P6R779</accession>